<feature type="domain" description="Helicase/UvrB N-terminal" evidence="2">
    <location>
        <begin position="140"/>
        <end position="305"/>
    </location>
</feature>
<dbReference type="PANTHER" id="PTHR47396:SF1">
    <property type="entry name" value="ATP-DEPENDENT HELICASE IRC3-RELATED"/>
    <property type="match status" value="1"/>
</dbReference>
<dbReference type="Gene3D" id="3.40.50.300">
    <property type="entry name" value="P-loop containing nucleotide triphosphate hydrolases"/>
    <property type="match status" value="2"/>
</dbReference>
<comment type="caution">
    <text evidence="4">The sequence shown here is derived from an EMBL/GenBank/DDBJ whole genome shotgun (WGS) entry which is preliminary data.</text>
</comment>
<dbReference type="RefSeq" id="WP_320685480.1">
    <property type="nucleotide sequence ID" value="NZ_JAXBLV010000035.1"/>
</dbReference>
<dbReference type="Proteomes" id="UP001272242">
    <property type="component" value="Unassembled WGS sequence"/>
</dbReference>
<sequence>MPPVVIENPILNSPFEQPARHFRFDDANNITADVVEGRRSSSYFMPIAAPKKKSKQTIDFGIKDEKKTETEHVNKIRAHVKTWRRRGWPETTSATLALLRHWTAPQRERRLFFCQVEALETLIFVSEVAKNTKYGHTWIEDHLKRAAVDAGTDLFRMAFKMATGSGKTVVMSMLIAWQVLNKRRNPRDPRFTDSFLVVAPGITIRDRLRVLRPADDENYYRKLDIVPRELLPELGAAKIAVTNFHAFKPREKGDAGGLTKRVLTANTPGAFTESADEMVRRVVRELGTSRELLVINDEAHHCYRSRPPHEGEDKLKGEDKKEADAREEEARLWLTGLEAVNRSVGVKAVYDLSATPFYLKGSGYPEGTLFPWVVSDFALIDAIESGIVKIPRVPVADNAMTGEFPKYRNLWVHIRESLPKKNVTLPAAAPLPPLPADLQGALESLYDHYKRQHADWEADQDGRANGRTPPVFIVVCNNTAVSKMLYEYIAGRETGNPHADGTPIVKPGNLDIFNNVQNQRWRHRPNTILVDSRQFESDAGMSDDFKKLAAHQIDDFKHQYKRSTGRDVENLTDEDLMREVLNTVGKPGKLGEGVKCVVSVSMLTEGWDCNTVTHVLGVRAFGTQLLCEQVVGRGLRRASYALNEKGHFDPEYADVYGVPFSFIPCAGVPEEGEKKIVQKPGNVKAVPERLLARPWLEVKFPRVVGYRYEALPGKLDAKFGPAHRMKLTTEDIATRTENAPKFGTSTILTLDARKATRPQTVVFALATHLQQHHFAGQVWLFPQLLAIVRDWFGDPDGDSPNVDYGDETFPGLLLFDEKKHEAAEKIRNAIIAANDGAHRLRAELPGTDRGGTTVGVMYDTVKKTWTTDATKCHLNLVPEDSGWETQFVQRIERMDEVKAYVKNQNLGFTIPYTCEGRPGNYYPDYILKIDDGRGTDDLLHLVVEVTGEKKAEKAAKVTTAGTLWVPAVNNEVTFGRWAFLEIDADNRHKPVQTILKFLKTRVG</sequence>
<dbReference type="EMBL" id="JAXBLV010000035">
    <property type="protein sequence ID" value="MDY3558581.1"/>
    <property type="molecule type" value="Genomic_DNA"/>
</dbReference>
<dbReference type="Pfam" id="PF04851">
    <property type="entry name" value="ResIII"/>
    <property type="match status" value="1"/>
</dbReference>
<keyword evidence="5" id="KW-1185">Reference proteome</keyword>
<evidence type="ECO:0000313" key="5">
    <source>
        <dbReference type="Proteomes" id="UP001272242"/>
    </source>
</evidence>
<evidence type="ECO:0000313" key="4">
    <source>
        <dbReference type="EMBL" id="MDY3558581.1"/>
    </source>
</evidence>
<gene>
    <name evidence="4" type="ORF">R5W23_005701</name>
</gene>
<dbReference type="InterPro" id="IPR027417">
    <property type="entry name" value="P-loop_NTPase"/>
</dbReference>
<protein>
    <submittedName>
        <fullName evidence="4">DEAD/DEAH box helicase family protein</fullName>
    </submittedName>
</protein>
<proteinExistence type="predicted"/>
<keyword evidence="4" id="KW-0547">Nucleotide-binding</keyword>
<organism evidence="4 5">
    <name type="scientific">Gemmata algarum</name>
    <dbReference type="NCBI Taxonomy" id="2975278"/>
    <lineage>
        <taxon>Bacteria</taxon>
        <taxon>Pseudomonadati</taxon>
        <taxon>Planctomycetota</taxon>
        <taxon>Planctomycetia</taxon>
        <taxon>Gemmatales</taxon>
        <taxon>Gemmataceae</taxon>
        <taxon>Gemmata</taxon>
    </lineage>
</organism>
<dbReference type="InterPro" id="IPR045572">
    <property type="entry name" value="RE_endonuc_C"/>
</dbReference>
<dbReference type="PANTHER" id="PTHR47396">
    <property type="entry name" value="TYPE I RESTRICTION ENZYME ECOKI R PROTEIN"/>
    <property type="match status" value="1"/>
</dbReference>
<reference evidence="5" key="1">
    <citation type="journal article" date="2023" name="Mar. Drugs">
        <title>Gemmata algarum, a Novel Planctomycete Isolated from an Algal Mat, Displays Antimicrobial Activity.</title>
        <authorList>
            <person name="Kumar G."/>
            <person name="Kallscheuer N."/>
            <person name="Kashif M."/>
            <person name="Ahamad S."/>
            <person name="Jagadeeshwari U."/>
            <person name="Pannikurungottu S."/>
            <person name="Haufschild T."/>
            <person name="Kabuu M."/>
            <person name="Sasikala C."/>
            <person name="Jogler C."/>
            <person name="Ramana C."/>
        </authorList>
    </citation>
    <scope>NUCLEOTIDE SEQUENCE [LARGE SCALE GENOMIC DNA]</scope>
    <source>
        <strain evidence="5">JC673</strain>
    </source>
</reference>
<keyword evidence="4" id="KW-0378">Hydrolase</keyword>
<feature type="region of interest" description="Disordered" evidence="1">
    <location>
        <begin position="303"/>
        <end position="322"/>
    </location>
</feature>
<evidence type="ECO:0000259" key="3">
    <source>
        <dbReference type="Pfam" id="PF19778"/>
    </source>
</evidence>
<dbReference type="InterPro" id="IPR050742">
    <property type="entry name" value="Helicase_Restrict-Modif_Enz"/>
</dbReference>
<accession>A0ABU5EY16</accession>
<evidence type="ECO:0000259" key="2">
    <source>
        <dbReference type="Pfam" id="PF04851"/>
    </source>
</evidence>
<dbReference type="GO" id="GO:0004386">
    <property type="term" value="F:helicase activity"/>
    <property type="evidence" value="ECO:0007669"/>
    <property type="project" value="UniProtKB-KW"/>
</dbReference>
<feature type="domain" description="Type III restriction enzyme C-terminal endonuclease" evidence="3">
    <location>
        <begin position="876"/>
        <end position="953"/>
    </location>
</feature>
<dbReference type="SUPFAM" id="SSF52540">
    <property type="entry name" value="P-loop containing nucleoside triphosphate hydrolases"/>
    <property type="match status" value="2"/>
</dbReference>
<keyword evidence="4" id="KW-0347">Helicase</keyword>
<keyword evidence="4" id="KW-0067">ATP-binding</keyword>
<dbReference type="Pfam" id="PF19778">
    <property type="entry name" value="RE_endonuc"/>
    <property type="match status" value="1"/>
</dbReference>
<evidence type="ECO:0000256" key="1">
    <source>
        <dbReference type="SAM" id="MobiDB-lite"/>
    </source>
</evidence>
<dbReference type="NCBIfam" id="NF046055">
    <property type="entry name" value="restr_BPTD_3080"/>
    <property type="match status" value="1"/>
</dbReference>
<name>A0ABU5EY16_9BACT</name>
<dbReference type="InterPro" id="IPR006935">
    <property type="entry name" value="Helicase/UvrB_N"/>
</dbReference>